<dbReference type="PANTHER" id="PTHR16216">
    <property type="entry name" value="DYNEIN ASSEMBLY FACTOR 5, AXONEMAL"/>
    <property type="match status" value="1"/>
</dbReference>
<accession>A0AAE0BR00</accession>
<dbReference type="EMBL" id="LGRX02033449">
    <property type="protein sequence ID" value="KAK3241196.1"/>
    <property type="molecule type" value="Genomic_DNA"/>
</dbReference>
<keyword evidence="4" id="KW-1185">Reference proteome</keyword>
<dbReference type="Proteomes" id="UP001190700">
    <property type="component" value="Unassembled WGS sequence"/>
</dbReference>
<dbReference type="InterPro" id="IPR052623">
    <property type="entry name" value="DAAF5"/>
</dbReference>
<evidence type="ECO:0000313" key="4">
    <source>
        <dbReference type="Proteomes" id="UP001190700"/>
    </source>
</evidence>
<organism evidence="3 4">
    <name type="scientific">Cymbomonas tetramitiformis</name>
    <dbReference type="NCBI Taxonomy" id="36881"/>
    <lineage>
        <taxon>Eukaryota</taxon>
        <taxon>Viridiplantae</taxon>
        <taxon>Chlorophyta</taxon>
        <taxon>Pyramimonadophyceae</taxon>
        <taxon>Pyramimonadales</taxon>
        <taxon>Pyramimonadaceae</taxon>
        <taxon>Cymbomonas</taxon>
    </lineage>
</organism>
<gene>
    <name evidence="3" type="ORF">CYMTET_49017</name>
</gene>
<dbReference type="InterPro" id="IPR016024">
    <property type="entry name" value="ARM-type_fold"/>
</dbReference>
<reference evidence="3 4" key="1">
    <citation type="journal article" date="2015" name="Genome Biol. Evol.">
        <title>Comparative Genomics of a Bacterivorous Green Alga Reveals Evolutionary Causalities and Consequences of Phago-Mixotrophic Mode of Nutrition.</title>
        <authorList>
            <person name="Burns J.A."/>
            <person name="Paasch A."/>
            <person name="Narechania A."/>
            <person name="Kim E."/>
        </authorList>
    </citation>
    <scope>NUCLEOTIDE SEQUENCE [LARGE SCALE GENOMIC DNA]</scope>
    <source>
        <strain evidence="3 4">PLY_AMNH</strain>
    </source>
</reference>
<proteinExistence type="predicted"/>
<feature type="compositionally biased region" description="Basic and acidic residues" evidence="1">
    <location>
        <begin position="914"/>
        <end position="932"/>
    </location>
</feature>
<dbReference type="SUPFAM" id="SSF48371">
    <property type="entry name" value="ARM repeat"/>
    <property type="match status" value="1"/>
</dbReference>
<feature type="region of interest" description="Disordered" evidence="1">
    <location>
        <begin position="868"/>
        <end position="953"/>
    </location>
</feature>
<dbReference type="InterPro" id="IPR056497">
    <property type="entry name" value="HEAT_DAAF5"/>
</dbReference>
<comment type="caution">
    <text evidence="3">The sequence shown here is derived from an EMBL/GenBank/DDBJ whole genome shotgun (WGS) entry which is preliminary data.</text>
</comment>
<sequence length="953" mass="103266">LYCLGAGVQASLHCLGAGVQASLHCLGAGVQASCAAWVLGCRGPLHCLEDHRVQAYSATAWVLGCKGSLYCLVLRPFASALHCWVLGCRPPTNHCTWASCTTGCWVEPPGACLGAGVQTLLYCLSAGCRPPMCHLGAEIAGLLYCLECWGAGLLYCLGLPVLPGLRALPLAGRSGFYVLTGITDITTSVQEEAFACLEAVGAQWEREKVKDLEDTLYYNQEAVSLPPGEFFDGPLGYLIPPMKDRPRHGARLVVQNNMRVLFYPLTQELTSWTLENREKAVRLLRVCMVYAETETTQYLYRVIPIFARVARDPVITAELQECCKLIGRFNAPKTYFELLMPLLEADESDALARSNAVLVLRAIVEGTSAGLLADQVPEILGAVSRPDMMRTQHTELRLELARLVRALVTHCREACEEQTRDLVAILMHLTATPSHLPQVPELLSIIGSVMRDLADSAGLAPSELVSVFRDTLLSSLQSTISAGTWGSYDSELLLLVSSLECPLPPGEVHQLVKLVTQVLGEVMSGTGARVAVALQCLTHLSSLEAIREHGAIGLSADDAEALLPALIEHLQVRAPDAPQRAPVTEGLPELPEQPAFPAFAALQILVEHSLLPAPLLQQGEWAGAVAACMRPEQSVQLRHQACHLAQRILVSYGESGFPSEDGQDLMLAEAITNCVEDVEDEIRVTALAVLADIVRVVKRPELQLAVSVACTRSHLSLDQTASFEVALQAVQEALREYCPEMVERAKGLAAAEAAVKLAAAEQALVVQGAQDAGSEGRVMQRALGQEQSTEACSQQEERVRIRIEMDEDESESEDDFDAHADCSMGVSEGSLRTPHEIVDESVRAHSSVPGATQYTPAPHRVQIVIEDEDEEDEEEVGGCGPLEETNKMVAPTSAHPHCRTPIEIEDDSDETPGEEMRIPRNTAETHSRRVPIEVEDESDEDEGGAEGVFDELD</sequence>
<feature type="compositionally biased region" description="Acidic residues" evidence="1">
    <location>
        <begin position="933"/>
        <end position="953"/>
    </location>
</feature>
<feature type="domain" description="Dynein axonemal assembly factor 5 HEAT-repeat" evidence="2">
    <location>
        <begin position="239"/>
        <end position="432"/>
    </location>
</feature>
<dbReference type="Pfam" id="PF24573">
    <property type="entry name" value="HEAT_DAAF5"/>
    <property type="match status" value="1"/>
</dbReference>
<evidence type="ECO:0000313" key="3">
    <source>
        <dbReference type="EMBL" id="KAK3241196.1"/>
    </source>
</evidence>
<dbReference type="PANTHER" id="PTHR16216:SF10">
    <property type="entry name" value="RNA POLYMERASE II ASSEMBLY FACTOR RTP1 C-TERMINAL DOMAIN-CONTAINING PROTEIN"/>
    <property type="match status" value="1"/>
</dbReference>
<feature type="non-terminal residue" evidence="3">
    <location>
        <position position="1"/>
    </location>
</feature>
<name>A0AAE0BR00_9CHLO</name>
<feature type="compositionally biased region" description="Acidic residues" evidence="1">
    <location>
        <begin position="806"/>
        <end position="816"/>
    </location>
</feature>
<evidence type="ECO:0000259" key="2">
    <source>
        <dbReference type="Pfam" id="PF24573"/>
    </source>
</evidence>
<feature type="compositionally biased region" description="Acidic residues" evidence="1">
    <location>
        <begin position="903"/>
        <end position="913"/>
    </location>
</feature>
<evidence type="ECO:0000256" key="1">
    <source>
        <dbReference type="SAM" id="MobiDB-lite"/>
    </source>
</evidence>
<feature type="region of interest" description="Disordered" evidence="1">
    <location>
        <begin position="806"/>
        <end position="832"/>
    </location>
</feature>
<protein>
    <submittedName>
        <fullName evidence="3">HEAT repeat-containing protein 2</fullName>
    </submittedName>
</protein>
<dbReference type="AlphaFoldDB" id="A0AAE0BR00"/>